<sequence length="135" mass="15033">MRSARDFKKRYVIAVLLLAIVAYGILKVANFSPFEESVIQRQQINSSTTLYVTEGSAGATTKNVYQYYLVPSEVAESDFLKQAGDKYKSFLSTSDENVKMQINSSAIHLSVKGDVYHFTNAASYSTTIYLTSSPF</sequence>
<comment type="caution">
    <text evidence="1">The sequence shown here is derived from an EMBL/GenBank/DDBJ whole genome shotgun (WGS) entry which is preliminary data.</text>
</comment>
<dbReference type="EMBL" id="JBGFFX010000013">
    <property type="protein sequence ID" value="MEY8772563.1"/>
    <property type="molecule type" value="Genomic_DNA"/>
</dbReference>
<proteinExistence type="predicted"/>
<dbReference type="Proteomes" id="UP001565243">
    <property type="component" value="Unassembled WGS sequence"/>
</dbReference>
<organism evidence="1 2">
    <name type="scientific">Erwinia aeris</name>
    <dbReference type="NCBI Taxonomy" id="3239803"/>
    <lineage>
        <taxon>Bacteria</taxon>
        <taxon>Pseudomonadati</taxon>
        <taxon>Pseudomonadota</taxon>
        <taxon>Gammaproteobacteria</taxon>
        <taxon>Enterobacterales</taxon>
        <taxon>Erwiniaceae</taxon>
        <taxon>Erwinia</taxon>
    </lineage>
</organism>
<reference evidence="1 2" key="1">
    <citation type="submission" date="2024-07" db="EMBL/GenBank/DDBJ databases">
        <authorList>
            <person name="Hebao G."/>
        </authorList>
    </citation>
    <scope>NUCLEOTIDE SEQUENCE [LARGE SCALE GENOMIC DNA]</scope>
    <source>
        <strain evidence="1 2">ACCC 02193</strain>
    </source>
</reference>
<name>A0ABV4ECN0_9GAMM</name>
<evidence type="ECO:0000313" key="2">
    <source>
        <dbReference type="Proteomes" id="UP001565243"/>
    </source>
</evidence>
<evidence type="ECO:0000313" key="1">
    <source>
        <dbReference type="EMBL" id="MEY8772563.1"/>
    </source>
</evidence>
<gene>
    <name evidence="1" type="ORF">AB6T85_19330</name>
</gene>
<protein>
    <submittedName>
        <fullName evidence="1">Uncharacterized protein</fullName>
    </submittedName>
</protein>
<keyword evidence="2" id="KW-1185">Reference proteome</keyword>
<dbReference type="RefSeq" id="WP_369896389.1">
    <property type="nucleotide sequence ID" value="NZ_JBGFFX010000013.1"/>
</dbReference>
<accession>A0ABV4ECN0</accession>